<dbReference type="Proteomes" id="UP001174136">
    <property type="component" value="Unassembled WGS sequence"/>
</dbReference>
<protein>
    <submittedName>
        <fullName evidence="1">Uncharacterized protein</fullName>
    </submittedName>
</protein>
<comment type="caution">
    <text evidence="1">The sequence shown here is derived from an EMBL/GenBank/DDBJ whole genome shotgun (WGS) entry which is preliminary data.</text>
</comment>
<keyword evidence="2" id="KW-1185">Reference proteome</keyword>
<dbReference type="AlphaFoldDB" id="A0AA47N4W6"/>
<evidence type="ECO:0000313" key="1">
    <source>
        <dbReference type="EMBL" id="KAK0152468.1"/>
    </source>
</evidence>
<sequence>MTKSLKKKMLYMNSKYEERVTQELLDVASFVDPRYKTQYISVNDIPIIKANCVKMKTMNTSQK</sequence>
<proteinExistence type="predicted"/>
<evidence type="ECO:0000313" key="2">
    <source>
        <dbReference type="Proteomes" id="UP001174136"/>
    </source>
</evidence>
<name>A0AA47N4W6_MERPO</name>
<accession>A0AA47N4W6</accession>
<gene>
    <name evidence="1" type="ORF">N1851_006019</name>
</gene>
<organism evidence="1 2">
    <name type="scientific">Merluccius polli</name>
    <name type="common">Benguela hake</name>
    <name type="synonym">Merluccius cadenati</name>
    <dbReference type="NCBI Taxonomy" id="89951"/>
    <lineage>
        <taxon>Eukaryota</taxon>
        <taxon>Metazoa</taxon>
        <taxon>Chordata</taxon>
        <taxon>Craniata</taxon>
        <taxon>Vertebrata</taxon>
        <taxon>Euteleostomi</taxon>
        <taxon>Actinopterygii</taxon>
        <taxon>Neopterygii</taxon>
        <taxon>Teleostei</taxon>
        <taxon>Neoteleostei</taxon>
        <taxon>Acanthomorphata</taxon>
        <taxon>Zeiogadaria</taxon>
        <taxon>Gadariae</taxon>
        <taxon>Gadiformes</taxon>
        <taxon>Gadoidei</taxon>
        <taxon>Merlucciidae</taxon>
        <taxon>Merluccius</taxon>
    </lineage>
</organism>
<dbReference type="EMBL" id="JAOPHQ010000996">
    <property type="protein sequence ID" value="KAK0152468.1"/>
    <property type="molecule type" value="Genomic_DNA"/>
</dbReference>
<reference evidence="1" key="1">
    <citation type="journal article" date="2023" name="Front. Mar. Sci.">
        <title>A new Merluccius polli reference genome to investigate the effects of global change in West African waters.</title>
        <authorList>
            <person name="Mateo J.L."/>
            <person name="Blanco-Fernandez C."/>
            <person name="Garcia-Vazquez E."/>
            <person name="Machado-Schiaffino G."/>
        </authorList>
    </citation>
    <scope>NUCLEOTIDE SEQUENCE</scope>
    <source>
        <strain evidence="1">C29</strain>
        <tissue evidence="1">Fin</tissue>
    </source>
</reference>